<dbReference type="RefSeq" id="WP_051497925.1">
    <property type="nucleotide sequence ID" value="NZ_CBTK010000261.1"/>
</dbReference>
<proteinExistence type="predicted"/>
<accession>A0A7U7GE39</accession>
<evidence type="ECO:0000313" key="1">
    <source>
        <dbReference type="EMBL" id="CDH46483.1"/>
    </source>
</evidence>
<dbReference type="InterPro" id="IPR013389">
    <property type="entry name" value="CRISPR-assoc_prot_Cas8b"/>
</dbReference>
<dbReference type="Pfam" id="PF09484">
    <property type="entry name" value="Cas_TM1802"/>
    <property type="match status" value="1"/>
</dbReference>
<protein>
    <recommendedName>
        <fullName evidence="3">CRISPR-associated protein</fullName>
    </recommendedName>
</protein>
<sequence>MLEAMRELALLELNHRCRQSGINLDEIRSGYGEYLTPLLVEDSEKILRVYLLQTVSDQPGAVKMWMEDVDAAKARRLPFVMSRVAAIGPVMKRRKVDGLPSPTLNTQALTEKSFAEHGQDQSLWGAYFKEMHKILFRSHTLIFSDKSYLVGAGQTDPHVLAAAIRLIPEKGTVFLSVLDEAERWPGDCSEYHAYLAQILADKYVTGAAAAHGPADCPLCGATGVTLYPNLRGTGINFANVDRAGAFPGLDTGSAWKGYGLCLDCADLLYVFKNHLLNQFLGNVAGDKALLIPSLLGNPEGKRQFLEDWRKYLQNLESNKAESFENDLLEFVQGRNDAQVVLHILWAIFGQVVDKVRGVINDILPSRLRSLAKHNQQANQWNHSLAPRYPLENARFDLSLNWLSSLLKRPGGKKAEKVNKSDQLFTIKRQLAEAIYHGSLLDGVQTGLWREILVTAKWYLNDLPEDTPILRNYLLNQGVNKKGDQQTFASWIRQLARILYYLDLTGVLTMETTDDPFEPSLPALKPYFESGSGLNSPEKAFTFLLGILYGKVLQVQAARKINVASNALTWLKRLNLDGRDLPSLYNRVREKLLTYKTEANSDVRVLVQDLGRLGARLGDPIQLDNTTTCYYLLLGQSVMVDVIPSNPEKDED</sequence>
<dbReference type="AlphaFoldDB" id="A0A7U7GE39"/>
<gene>
    <name evidence="1" type="ORF">BN874_460104</name>
</gene>
<reference evidence="1 2" key="1">
    <citation type="journal article" date="2014" name="ISME J.">
        <title>Candidatus Competibacter-lineage genomes retrieved from metagenomes reveal functional metabolic diversity.</title>
        <authorList>
            <person name="McIlroy S.J."/>
            <person name="Albertsen M."/>
            <person name="Andresen E.K."/>
            <person name="Saunders A.M."/>
            <person name="Kristiansen R."/>
            <person name="Stokholm-Bjerregaard M."/>
            <person name="Nielsen K.L."/>
            <person name="Nielsen P.H."/>
        </authorList>
    </citation>
    <scope>NUCLEOTIDE SEQUENCE [LARGE SCALE GENOMIC DNA]</scope>
    <source>
        <strain evidence="1 2">Run_B_J11</strain>
    </source>
</reference>
<evidence type="ECO:0000313" key="2">
    <source>
        <dbReference type="Proteomes" id="UP000019184"/>
    </source>
</evidence>
<dbReference type="EMBL" id="CBTK010000261">
    <property type="protein sequence ID" value="CDH46483.1"/>
    <property type="molecule type" value="Genomic_DNA"/>
</dbReference>
<dbReference type="Proteomes" id="UP000019184">
    <property type="component" value="Unassembled WGS sequence"/>
</dbReference>
<keyword evidence="2" id="KW-1185">Reference proteome</keyword>
<comment type="caution">
    <text evidence="1">The sequence shown here is derived from an EMBL/GenBank/DDBJ whole genome shotgun (WGS) entry which is preliminary data.</text>
</comment>
<organism evidence="1 2">
    <name type="scientific">Candidatus Contendobacter odensis Run_B_J11</name>
    <dbReference type="NCBI Taxonomy" id="1400861"/>
    <lineage>
        <taxon>Bacteria</taxon>
        <taxon>Pseudomonadati</taxon>
        <taxon>Pseudomonadota</taxon>
        <taxon>Gammaproteobacteria</taxon>
        <taxon>Candidatus Competibacteraceae</taxon>
        <taxon>Candidatus Contendibacter</taxon>
    </lineage>
</organism>
<evidence type="ECO:0008006" key="3">
    <source>
        <dbReference type="Google" id="ProtNLM"/>
    </source>
</evidence>
<name>A0A7U7GE39_9GAMM</name>